<evidence type="ECO:0008006" key="4">
    <source>
        <dbReference type="Google" id="ProtNLM"/>
    </source>
</evidence>
<evidence type="ECO:0000313" key="3">
    <source>
        <dbReference type="Proteomes" id="UP001159363"/>
    </source>
</evidence>
<proteinExistence type="predicted"/>
<gene>
    <name evidence="2" type="ORF">PR048_014099</name>
</gene>
<dbReference type="EMBL" id="JARBHB010000005">
    <property type="protein sequence ID" value="KAJ8882297.1"/>
    <property type="molecule type" value="Genomic_DNA"/>
</dbReference>
<evidence type="ECO:0000313" key="2">
    <source>
        <dbReference type="EMBL" id="KAJ8882297.1"/>
    </source>
</evidence>
<feature type="region of interest" description="Disordered" evidence="1">
    <location>
        <begin position="694"/>
        <end position="737"/>
    </location>
</feature>
<reference evidence="2 3" key="1">
    <citation type="submission" date="2023-02" db="EMBL/GenBank/DDBJ databases">
        <title>LHISI_Scaffold_Assembly.</title>
        <authorList>
            <person name="Stuart O.P."/>
            <person name="Cleave R."/>
            <person name="Magrath M.J.L."/>
            <person name="Mikheyev A.S."/>
        </authorList>
    </citation>
    <scope>NUCLEOTIDE SEQUENCE [LARGE SCALE GENOMIC DNA]</scope>
    <source>
        <strain evidence="2">Daus_M_001</strain>
        <tissue evidence="2">Leg muscle</tissue>
    </source>
</reference>
<keyword evidence="3" id="KW-1185">Reference proteome</keyword>
<feature type="compositionally biased region" description="Polar residues" evidence="1">
    <location>
        <begin position="702"/>
        <end position="721"/>
    </location>
</feature>
<organism evidence="2 3">
    <name type="scientific">Dryococelus australis</name>
    <dbReference type="NCBI Taxonomy" id="614101"/>
    <lineage>
        <taxon>Eukaryota</taxon>
        <taxon>Metazoa</taxon>
        <taxon>Ecdysozoa</taxon>
        <taxon>Arthropoda</taxon>
        <taxon>Hexapoda</taxon>
        <taxon>Insecta</taxon>
        <taxon>Pterygota</taxon>
        <taxon>Neoptera</taxon>
        <taxon>Polyneoptera</taxon>
        <taxon>Phasmatodea</taxon>
        <taxon>Verophasmatodea</taxon>
        <taxon>Anareolatae</taxon>
        <taxon>Phasmatidae</taxon>
        <taxon>Eurycanthinae</taxon>
        <taxon>Dryococelus</taxon>
    </lineage>
</organism>
<evidence type="ECO:0000256" key="1">
    <source>
        <dbReference type="SAM" id="MobiDB-lite"/>
    </source>
</evidence>
<protein>
    <recommendedName>
        <fullName evidence="4">C2H2-type domain-containing protein</fullName>
    </recommendedName>
</protein>
<accession>A0ABQ9HD97</accession>
<sequence length="1013" mass="112296">MGVGNLPGKVSSKFAGSRGGELPIAMEKKTLFWDKGAWSRFWTGSGGWRGRAGCMSFLMKSIDMDIRTTEHHRVRHSGRDQFDDGGKAKASLHHLKAYVPGVVLIEGMIRAILTHATSAPLSLCARQCSASAVTLRCVNYTWNSGSLFYVIKVHRCDNGPSRGAFNYSEALLKFYFEDIPPPNVHAALQEHCTPVQEPARRGVGALVARASVDLISSALLRRTRRMQEAGSHVYGRIVLGKRADIVEGCGGRDRSPLECIAQLAASQVIPNALLGIADLCLPRTIGDQLRMSTILAASTSPAMAVGHQGIANDRISRKTAARGIKYAPCPLISIVGYIGQPACHPVLLTCLLGATAWPHTHILAPSSRHLDQRPSTRPRAFSLSLVLPLHLPTSLLTIHSRAPATAWPATRCAPTSEHSCNSILTSRQSIPTKYYTTTTSPCQRTYQDTIERKQCLCPDSTSRYRRFYSRSIPVEHACQHTCRQSFVVSPTAHEDEHVAAIAVIFRLQPALKYRTVAITGSTVTGSHTLLALPEPSMHIPTLCNYKQSYSARTFNVCTTPLKLQAVSPSEPLTDALRQFFPAAQPLHYDNCDVVFTHSDKSQTQVSTCSCLLSPVVCYSAQRKNSYKQKMATSCNIKSKEHDPACIDSLPKVQASLVNSSHARLCAECAGSVPVSVLRNQRSALWDAARRKEHIPYEPSETKPANTRSRTLRPTTRATQDSVRLPQPVDRQRERRVGKWKDGVKTYVASTSRSGRIMNSLEADTTMTVLPFRTWCTLPTKKASRHLQPAYKAFHCDNYDTVFTHSDNLYTHNKKCKGNVRRSSGSDSMYFRRTFANRTSGKYNGESNCSFPINYTTYTLDHYNVIHLLRSCTLLQHEDGINGCRIVTCNTANMSNSKGPEVSLEESRYPCYHCCRILSCHMNMESMLEHLPSIKPPASTSPIGPEESQQALNSECHYCGNTFSHMCNTRHHENSPCLFSPAHKVFHCDKCNAVLIRRRTWWLKSGACPGLQLP</sequence>
<comment type="caution">
    <text evidence="2">The sequence shown here is derived from an EMBL/GenBank/DDBJ whole genome shotgun (WGS) entry which is preliminary data.</text>
</comment>
<name>A0ABQ9HD97_9NEOP</name>
<dbReference type="Proteomes" id="UP001159363">
    <property type="component" value="Chromosome 4"/>
</dbReference>